<comment type="caution">
    <text evidence="1">The sequence shown here is derived from an EMBL/GenBank/DDBJ whole genome shotgun (WGS) entry which is preliminary data.</text>
</comment>
<proteinExistence type="predicted"/>
<evidence type="ECO:0000313" key="2">
    <source>
        <dbReference type="Proteomes" id="UP001519293"/>
    </source>
</evidence>
<sequence length="143" mass="16364">MKTFKLVSLQVVEEDQLVDIELDDGLIISQENDQSTWLIEAFVNISYQAYFQKLAEQEKDLFVQVVITKKGNSPAAFQTRIVTIKPINQRISILLKGQLKKTNHDYAEVVLKKLIEQGLSGDDLLKEFYQTMKSKPQMTAAKE</sequence>
<evidence type="ECO:0008006" key="3">
    <source>
        <dbReference type="Google" id="ProtNLM"/>
    </source>
</evidence>
<dbReference type="Proteomes" id="UP001519293">
    <property type="component" value="Unassembled WGS sequence"/>
</dbReference>
<name>A0ABS4RHM9_9BACI</name>
<dbReference type="EMBL" id="JAGIKZ010000019">
    <property type="protein sequence ID" value="MBP2242388.1"/>
    <property type="molecule type" value="Genomic_DNA"/>
</dbReference>
<dbReference type="Pfam" id="PF14183">
    <property type="entry name" value="YwpF"/>
    <property type="match status" value="1"/>
</dbReference>
<dbReference type="InterPro" id="IPR025573">
    <property type="entry name" value="YwpF"/>
</dbReference>
<gene>
    <name evidence="1" type="ORF">J2Z40_002962</name>
</gene>
<organism evidence="1 2">
    <name type="scientific">Cytobacillus eiseniae</name>
    <dbReference type="NCBI Taxonomy" id="762947"/>
    <lineage>
        <taxon>Bacteria</taxon>
        <taxon>Bacillati</taxon>
        <taxon>Bacillota</taxon>
        <taxon>Bacilli</taxon>
        <taxon>Bacillales</taxon>
        <taxon>Bacillaceae</taxon>
        <taxon>Cytobacillus</taxon>
    </lineage>
</organism>
<accession>A0ABS4RHM9</accession>
<reference evidence="1 2" key="1">
    <citation type="submission" date="2021-03" db="EMBL/GenBank/DDBJ databases">
        <title>Genomic Encyclopedia of Type Strains, Phase IV (KMG-IV): sequencing the most valuable type-strain genomes for metagenomic binning, comparative biology and taxonomic classification.</title>
        <authorList>
            <person name="Goeker M."/>
        </authorList>
    </citation>
    <scope>NUCLEOTIDE SEQUENCE [LARGE SCALE GENOMIC DNA]</scope>
    <source>
        <strain evidence="1 2">DSM 26675</strain>
    </source>
</reference>
<dbReference type="RefSeq" id="WP_066398173.1">
    <property type="nucleotide sequence ID" value="NZ_JAGIKZ010000019.1"/>
</dbReference>
<evidence type="ECO:0000313" key="1">
    <source>
        <dbReference type="EMBL" id="MBP2242388.1"/>
    </source>
</evidence>
<keyword evidence="2" id="KW-1185">Reference proteome</keyword>
<protein>
    <recommendedName>
        <fullName evidence="3">YwpF-like protein</fullName>
    </recommendedName>
</protein>